<dbReference type="InterPro" id="IPR016163">
    <property type="entry name" value="Ald_DH_C"/>
</dbReference>
<reference evidence="4" key="1">
    <citation type="journal article" name="DNA Res.">
        <title>The physiological potential of anammox bacteria as revealed by their core genome structure.</title>
        <authorList>
            <person name="Okubo T."/>
            <person name="Toyoda A."/>
            <person name="Fukuhara K."/>
            <person name="Uchiyama I."/>
            <person name="Harigaya Y."/>
            <person name="Kuroiwa M."/>
            <person name="Suzuki T."/>
            <person name="Murakami Y."/>
            <person name="Suwa Y."/>
            <person name="Takami H."/>
        </authorList>
    </citation>
    <scope>NUCLEOTIDE SEQUENCE</scope>
    <source>
        <strain evidence="4">317325-2</strain>
    </source>
</reference>
<dbReference type="PANTHER" id="PTHR11699">
    <property type="entry name" value="ALDEHYDE DEHYDROGENASE-RELATED"/>
    <property type="match status" value="1"/>
</dbReference>
<dbReference type="Pfam" id="PF00171">
    <property type="entry name" value="Aldedh"/>
    <property type="match status" value="1"/>
</dbReference>
<sequence>MATLAPEKYKTEAGPVYALNLINGEWKESSTGARFESTNPADTREVVGTAPQSGEKDVEAAVAAARAAFPSWAALSWVRRAELLDNLAQLIKRDLEECSRLVTRECGKPINEGRADVVESLHMVQYAAGLGRMPVGECISSEIPEKDAYIRRKPKGVIACIAPWNFPMAIPLWEMTPSLVSGNTIVLKPAEQTPIVAHKLFELMAEAGFPPGVINIVHGDADAGRPLSAHPDVDVVVFTGSYQVGKAIQRQAANEAHKFVATEMGGKNAVMVLEDADLEIAVPACVLSAFKTTGQRCVTSGRLIVDAKIVDEFQERFLAMVDRIKIGNGLSEDVFMGPLIEQESIKKYELHNQKAIEEGAQVLREGGVLTGGEYANGWFVKPFVYRMDYRPGTFCLREEAFSPHCAIIPVNGLDEAVKVYNDTDYGLAMAVITEDYRKWRYVRDHAEYGLGYVNLPSIGAEVHLPFGGVKNSGNGHPSAEGLMDAVTHRVAFTVNHAREIKMAQGLSVKL</sequence>
<dbReference type="InterPro" id="IPR016162">
    <property type="entry name" value="Ald_DH_N"/>
</dbReference>
<dbReference type="Gene3D" id="3.40.605.10">
    <property type="entry name" value="Aldehyde Dehydrogenase, Chain A, domain 1"/>
    <property type="match status" value="1"/>
</dbReference>
<protein>
    <submittedName>
        <fullName evidence="4">Aldehyde dehydrogenase</fullName>
    </submittedName>
</protein>
<dbReference type="SUPFAM" id="SSF53720">
    <property type="entry name" value="ALDH-like"/>
    <property type="match status" value="1"/>
</dbReference>
<organism evidence="4 5">
    <name type="scientific">Candidatus Nitrosymbiomonas proteolyticus</name>
    <dbReference type="NCBI Taxonomy" id="2608984"/>
    <lineage>
        <taxon>Bacteria</taxon>
        <taxon>Bacillati</taxon>
        <taxon>Armatimonadota</taxon>
        <taxon>Armatimonadota incertae sedis</taxon>
        <taxon>Candidatus Nitrosymbiomonas</taxon>
    </lineage>
</organism>
<feature type="domain" description="Aldehyde dehydrogenase" evidence="3">
    <location>
        <begin position="26"/>
        <end position="487"/>
    </location>
</feature>
<dbReference type="InterPro" id="IPR016161">
    <property type="entry name" value="Ald_DH/histidinol_DH"/>
</dbReference>
<dbReference type="FunFam" id="3.40.605.10:FF:000007">
    <property type="entry name" value="NAD/NADP-dependent betaine aldehyde dehydrogenase"/>
    <property type="match status" value="1"/>
</dbReference>
<gene>
    <name evidence="4" type="ORF">NPRO_19250</name>
</gene>
<dbReference type="InterPro" id="IPR015590">
    <property type="entry name" value="Aldehyde_DH_dom"/>
</dbReference>
<dbReference type="KEGG" id="npy:NPRO_19250"/>
<evidence type="ECO:0000313" key="5">
    <source>
        <dbReference type="Proteomes" id="UP000662873"/>
    </source>
</evidence>
<evidence type="ECO:0000313" key="4">
    <source>
        <dbReference type="EMBL" id="BBO24330.1"/>
    </source>
</evidence>
<dbReference type="Gene3D" id="3.40.309.10">
    <property type="entry name" value="Aldehyde Dehydrogenase, Chain A, domain 2"/>
    <property type="match status" value="1"/>
</dbReference>
<dbReference type="EMBL" id="AP021858">
    <property type="protein sequence ID" value="BBO24330.1"/>
    <property type="molecule type" value="Genomic_DNA"/>
</dbReference>
<dbReference type="Proteomes" id="UP000662873">
    <property type="component" value="Chromosome"/>
</dbReference>
<evidence type="ECO:0000256" key="2">
    <source>
        <dbReference type="ARBA" id="ARBA00023002"/>
    </source>
</evidence>
<dbReference type="AlphaFoldDB" id="A0A809RA12"/>
<evidence type="ECO:0000256" key="1">
    <source>
        <dbReference type="ARBA" id="ARBA00009986"/>
    </source>
</evidence>
<accession>A0A809RA12</accession>
<keyword evidence="2" id="KW-0560">Oxidoreductase</keyword>
<proteinExistence type="inferred from homology"/>
<dbReference type="GO" id="GO:0016620">
    <property type="term" value="F:oxidoreductase activity, acting on the aldehyde or oxo group of donors, NAD or NADP as acceptor"/>
    <property type="evidence" value="ECO:0007669"/>
    <property type="project" value="InterPro"/>
</dbReference>
<comment type="similarity">
    <text evidence="1">Belongs to the aldehyde dehydrogenase family.</text>
</comment>
<evidence type="ECO:0000259" key="3">
    <source>
        <dbReference type="Pfam" id="PF00171"/>
    </source>
</evidence>
<name>A0A809RA12_9BACT</name>